<dbReference type="Gene3D" id="3.20.20.140">
    <property type="entry name" value="Metal-dependent hydrolases"/>
    <property type="match status" value="1"/>
</dbReference>
<dbReference type="Proteomes" id="UP000015530">
    <property type="component" value="Unassembled WGS sequence"/>
</dbReference>
<evidence type="ECO:0000313" key="5">
    <source>
        <dbReference type="Proteomes" id="UP000015530"/>
    </source>
</evidence>
<evidence type="ECO:0000259" key="2">
    <source>
        <dbReference type="Pfam" id="PF04909"/>
    </source>
</evidence>
<dbReference type="Pfam" id="PF06985">
    <property type="entry name" value="HET"/>
    <property type="match status" value="1"/>
</dbReference>
<dbReference type="EMBL" id="AMYD01000673">
    <property type="protein sequence ID" value="EQB56722.1"/>
    <property type="molecule type" value="Genomic_DNA"/>
</dbReference>
<evidence type="ECO:0000313" key="4">
    <source>
        <dbReference type="EMBL" id="EQB56722.1"/>
    </source>
</evidence>
<dbReference type="AlphaFoldDB" id="T0KM64"/>
<proteinExistence type="predicted"/>
<feature type="compositionally biased region" description="Basic and acidic residues" evidence="1">
    <location>
        <begin position="236"/>
        <end position="245"/>
    </location>
</feature>
<feature type="domain" description="Amidohydrolase-related" evidence="2">
    <location>
        <begin position="846"/>
        <end position="1092"/>
    </location>
</feature>
<dbReference type="HOGENOM" id="CLU_003953_4_1_1"/>
<dbReference type="OrthoDB" id="5135333at2759"/>
<dbReference type="eggNOG" id="ENOG502RHQJ">
    <property type="taxonomic scope" value="Eukaryota"/>
</dbReference>
<comment type="caution">
    <text evidence="4">The sequence shown here is derived from an EMBL/GenBank/DDBJ whole genome shotgun (WGS) entry which is preliminary data.</text>
</comment>
<protein>
    <recommendedName>
        <fullName evidence="6">Heterokaryon incompatibility domain-containing protein</fullName>
    </recommendedName>
</protein>
<dbReference type="SUPFAM" id="SSF51556">
    <property type="entry name" value="Metallo-dependent hydrolases"/>
    <property type="match status" value="1"/>
</dbReference>
<feature type="domain" description="Heterokaryon incompatibility" evidence="3">
    <location>
        <begin position="316"/>
        <end position="470"/>
    </location>
</feature>
<dbReference type="OMA" id="PERANSW"/>
<name>T0KM64_COLGC</name>
<dbReference type="InterPro" id="IPR006680">
    <property type="entry name" value="Amidohydro-rel"/>
</dbReference>
<dbReference type="InterPro" id="IPR032466">
    <property type="entry name" value="Metal_Hydrolase"/>
</dbReference>
<sequence length="1143" mass="128773">MASVTKLCEYCSLIDFSYLRNPTAAEIDSLNAGERPTEDRFPLKFGQPIDGDPSWTLGRADRIRASADTCVFCKAVKEVLVQYEDVLTKLEEVGLKNPLCYATCDIAGALQPRKGTAWDGVQFGEANSEFIMRRLAIYFIPFDQNSTNGSKPGRVGFKEASWKRIFHCFQTYDAIRSRDSTSLESFFGKTNNPADILFAGRKRPLRVDMSLPIQWVKHCNTNHASSCGPPQAGDGNGDRNEHGNECRGGDVGSSLSCIFRLGVARLWGSLFAKLPVDQDNPLPANIPGYMPLFRLIDVETMAVVERREVQLKSLNYMTLSYVWGKTPQKKMLFKANRKNLLKKDSLRGHLSQTIEDACKFTKDMGTRFIWVDALCIVQDSDEDKAVQIGKMADIYANALLTIIAASGKDSHAGLPGISTDRNRMQKEITVRTSTSVEEISLLSTLSHTSSRFSNFTSETTWSSRGWTLQERAVSRRSITFLDEQITWACCESHWSEETNSEESAVVSWFNLSGSESYLNSAYRDRYASEMEGDQMWHKLHRLARDYSNRELTGEGDAYNAFSAIIQQAQEISGEQFLWGLPTSRFELGLSWEPNLEGVRRRSALTTLPTTSLKKKVPFPSWSWIGWKGPIGLTIEDRHVEAGLDPVISCYILRREPLRLVQVRLLFLDNPKIPPVARGSSAVSLDMVKDHYPDLTTEVLDKTPEDQILFFWADSARFRVTDPIKSDLWQPGWNPLERNQHAYYVQHIIDSDGRVVGETGRCKESFAAGASKSGEYEFIVIAENTAPPEFEKKRVALQVGRGPDGIAYRINIAEISQVGVRAGGIHHISSTMTSSDHSPKPVPAGAWDTHHHIFEPARFPFASGRHFTPSVATLDQLKEFEESIGVSHVCIAHGLSYGADCSSLLYYLEQFNGTARGICVLDLDIVKNELLDKYHEAGIRSVRLDFFKAQAMNDVDKQVNLIESTTNRLLQWHPTGNGWSIQIQQPNISYWAKLGPIIQQSKLPVVLDHIGLVKASSMAPIGSLPVREQPGWQDLLNTLKGGNLWMKISAPYRCSRADPHFEDLKDTVQELVRTNSKRLVWGSDWPHTQRHEDRHLRSKDEQEPFLKIDNPAWIRSLSTWLNGEEWQDLWVNNPSTLYDYPAKS</sequence>
<dbReference type="Pfam" id="PF04909">
    <property type="entry name" value="Amidohydro_2"/>
    <property type="match status" value="1"/>
</dbReference>
<dbReference type="PANTHER" id="PTHR33112">
    <property type="entry name" value="DOMAIN PROTEIN, PUTATIVE-RELATED"/>
    <property type="match status" value="1"/>
</dbReference>
<organism evidence="4 5">
    <name type="scientific">Colletotrichum gloeosporioides (strain Cg-14)</name>
    <name type="common">Anthracnose fungus</name>
    <name type="synonym">Glomerella cingulata</name>
    <dbReference type="NCBI Taxonomy" id="1237896"/>
    <lineage>
        <taxon>Eukaryota</taxon>
        <taxon>Fungi</taxon>
        <taxon>Dikarya</taxon>
        <taxon>Ascomycota</taxon>
        <taxon>Pezizomycotina</taxon>
        <taxon>Sordariomycetes</taxon>
        <taxon>Hypocreomycetidae</taxon>
        <taxon>Glomerellales</taxon>
        <taxon>Glomerellaceae</taxon>
        <taxon>Colletotrichum</taxon>
        <taxon>Colletotrichum gloeosporioides species complex</taxon>
    </lineage>
</organism>
<dbReference type="STRING" id="1237896.T0KM64"/>
<accession>T0KM64</accession>
<dbReference type="GO" id="GO:0016787">
    <property type="term" value="F:hydrolase activity"/>
    <property type="evidence" value="ECO:0007669"/>
    <property type="project" value="InterPro"/>
</dbReference>
<evidence type="ECO:0000256" key="1">
    <source>
        <dbReference type="SAM" id="MobiDB-lite"/>
    </source>
</evidence>
<gene>
    <name evidence="4" type="ORF">CGLO_03248</name>
</gene>
<evidence type="ECO:0000259" key="3">
    <source>
        <dbReference type="Pfam" id="PF06985"/>
    </source>
</evidence>
<reference evidence="5" key="1">
    <citation type="journal article" date="2013" name="Mol. Plant Microbe Interact.">
        <title>Global aspects of pacC regulation of pathogenicity genes in Colletotrichum gloeosporioides as revealed by transcriptome analysis.</title>
        <authorList>
            <person name="Alkan N."/>
            <person name="Meng X."/>
            <person name="Friedlander G."/>
            <person name="Reuveni E."/>
            <person name="Sukno S."/>
            <person name="Sherman A."/>
            <person name="Thon M."/>
            <person name="Fluhr R."/>
            <person name="Prusky D."/>
        </authorList>
    </citation>
    <scope>NUCLEOTIDE SEQUENCE [LARGE SCALE GENOMIC DNA]</scope>
    <source>
        <strain evidence="5">Cg-14</strain>
    </source>
</reference>
<dbReference type="InterPro" id="IPR010730">
    <property type="entry name" value="HET"/>
</dbReference>
<feature type="region of interest" description="Disordered" evidence="1">
    <location>
        <begin position="226"/>
        <end position="245"/>
    </location>
</feature>
<evidence type="ECO:0008006" key="6">
    <source>
        <dbReference type="Google" id="ProtNLM"/>
    </source>
</evidence>
<dbReference type="PANTHER" id="PTHR33112:SF14">
    <property type="entry name" value="HETEROKARYON INCOMPATIBILITY DOMAIN-CONTAINING PROTEIN"/>
    <property type="match status" value="1"/>
</dbReference>